<reference evidence="1" key="1">
    <citation type="submission" date="2016-08" db="EMBL/GenBank/DDBJ databases">
        <authorList>
            <person name="Seilhamer J.J."/>
        </authorList>
    </citation>
    <scope>NUCLEOTIDE SEQUENCE</scope>
    <source>
        <strain evidence="1">86</strain>
    </source>
</reference>
<gene>
    <name evidence="1" type="ORF">KL86PLE_90630</name>
</gene>
<dbReference type="EMBL" id="FMJD01000013">
    <property type="protein sequence ID" value="SCM79770.1"/>
    <property type="molecule type" value="Genomic_DNA"/>
</dbReference>
<proteinExistence type="predicted"/>
<accession>A0A212LQP6</accession>
<evidence type="ECO:0000313" key="1">
    <source>
        <dbReference type="EMBL" id="SCM79770.1"/>
    </source>
</evidence>
<sequence length="57" mass="6331">MRSILLHILPPALSLNLDIGLRPFQKLFAAGGQQVLILQERHDAGRQDEGVPAEFHC</sequence>
<name>A0A212LQP6_9HYPH</name>
<protein>
    <submittedName>
        <fullName evidence="1">Uncharacterized protein</fullName>
    </submittedName>
</protein>
<dbReference type="AlphaFoldDB" id="A0A212LQP6"/>
<organism evidence="1">
    <name type="scientific">uncultured Pleomorphomonas sp</name>
    <dbReference type="NCBI Taxonomy" id="442121"/>
    <lineage>
        <taxon>Bacteria</taxon>
        <taxon>Pseudomonadati</taxon>
        <taxon>Pseudomonadota</taxon>
        <taxon>Alphaproteobacteria</taxon>
        <taxon>Hyphomicrobiales</taxon>
        <taxon>Pleomorphomonadaceae</taxon>
        <taxon>Pleomorphomonas</taxon>
        <taxon>environmental samples</taxon>
    </lineage>
</organism>